<dbReference type="PRINTS" id="PR00039">
    <property type="entry name" value="HTHLYSR"/>
</dbReference>
<evidence type="ECO:0000259" key="5">
    <source>
        <dbReference type="PROSITE" id="PS50931"/>
    </source>
</evidence>
<dbReference type="GO" id="GO:0009089">
    <property type="term" value="P:lysine biosynthetic process via diaminopimelate"/>
    <property type="evidence" value="ECO:0007669"/>
    <property type="project" value="TreeGrafter"/>
</dbReference>
<dbReference type="PROSITE" id="PS50931">
    <property type="entry name" value="HTH_LYSR"/>
    <property type="match status" value="1"/>
</dbReference>
<evidence type="ECO:0000313" key="6">
    <source>
        <dbReference type="EMBL" id="QMV71937.1"/>
    </source>
</evidence>
<dbReference type="SUPFAM" id="SSF46785">
    <property type="entry name" value="Winged helix' DNA-binding domain"/>
    <property type="match status" value="1"/>
</dbReference>
<evidence type="ECO:0000313" key="7">
    <source>
        <dbReference type="Proteomes" id="UP000515240"/>
    </source>
</evidence>
<keyword evidence="2" id="KW-0805">Transcription regulation</keyword>
<dbReference type="Gene3D" id="1.10.10.10">
    <property type="entry name" value="Winged helix-like DNA-binding domain superfamily/Winged helix DNA-binding domain"/>
    <property type="match status" value="1"/>
</dbReference>
<dbReference type="InterPro" id="IPR036388">
    <property type="entry name" value="WH-like_DNA-bd_sf"/>
</dbReference>
<protein>
    <submittedName>
        <fullName evidence="6">LysR family transcriptional regulator</fullName>
    </submittedName>
</protein>
<reference evidence="6 7" key="1">
    <citation type="journal article" date="2020" name="G3 (Bethesda)">
        <title>CeMbio - The Caenorhabditis elegans Microbiome Resource.</title>
        <authorList>
            <person name="Dirksen P."/>
            <person name="Assie A."/>
            <person name="Zimmermann J."/>
            <person name="Zhang F."/>
            <person name="Tietje A.M."/>
            <person name="Marsh S.A."/>
            <person name="Felix M.A."/>
            <person name="Shapira M."/>
            <person name="Kaleta C."/>
            <person name="Schulenburg H."/>
            <person name="Samuel B."/>
        </authorList>
    </citation>
    <scope>NUCLEOTIDE SEQUENCE [LARGE SCALE GENOMIC DNA]</scope>
    <source>
        <strain evidence="6 7">BIGb0172</strain>
    </source>
</reference>
<dbReference type="KEGG" id="cpis:HS961_03315"/>
<sequence>MDKKITLRHLEAFRALMLRRSVTAAAQSLEVTQPVVTRLIAEFEARIGMPLFERVKSRLQPTSAATLLLEDVHQALMGIERIRNISENVRFRRLQRLEVTAAPAMATSFLPSAIAKFSAQFPETLVTLHMQASPAALDMVQAERCDIGFVMLSPDHTRFKGLETLVIGKLVVAVPAGHPLARRSSLSPVDFVDEPLVSLPTMMETRTKLDSLFLVNRVQRRVNIETQISYAAIKLVEAGAGLAIIDPLTACSYHGPDVKFVLFEPAVPCEYSMVVSNRHESTLVLKPFIDLAKAEIKRMLPKRWIL</sequence>
<evidence type="ECO:0000256" key="2">
    <source>
        <dbReference type="ARBA" id="ARBA00023015"/>
    </source>
</evidence>
<dbReference type="EMBL" id="CP058554">
    <property type="protein sequence ID" value="QMV71937.1"/>
    <property type="molecule type" value="Genomic_DNA"/>
</dbReference>
<dbReference type="AlphaFoldDB" id="A0A7G5ED62"/>
<evidence type="ECO:0000256" key="1">
    <source>
        <dbReference type="ARBA" id="ARBA00009437"/>
    </source>
</evidence>
<evidence type="ECO:0000256" key="3">
    <source>
        <dbReference type="ARBA" id="ARBA00023125"/>
    </source>
</evidence>
<dbReference type="PANTHER" id="PTHR30427">
    <property type="entry name" value="TRANSCRIPTIONAL ACTIVATOR PROTEIN LYSR"/>
    <property type="match status" value="1"/>
</dbReference>
<dbReference type="InterPro" id="IPR005119">
    <property type="entry name" value="LysR_subst-bd"/>
</dbReference>
<dbReference type="Pfam" id="PF03466">
    <property type="entry name" value="LysR_substrate"/>
    <property type="match status" value="1"/>
</dbReference>
<keyword evidence="4" id="KW-0804">Transcription</keyword>
<dbReference type="SUPFAM" id="SSF53850">
    <property type="entry name" value="Periplasmic binding protein-like II"/>
    <property type="match status" value="1"/>
</dbReference>
<gene>
    <name evidence="6" type="ORF">HS961_03315</name>
</gene>
<dbReference type="GO" id="GO:0003700">
    <property type="term" value="F:DNA-binding transcription factor activity"/>
    <property type="evidence" value="ECO:0007669"/>
    <property type="project" value="InterPro"/>
</dbReference>
<dbReference type="Gene3D" id="3.40.190.290">
    <property type="match status" value="1"/>
</dbReference>
<dbReference type="RefSeq" id="WP_182326365.1">
    <property type="nucleotide sequence ID" value="NZ_CP058554.1"/>
</dbReference>
<feature type="domain" description="HTH lysR-type" evidence="5">
    <location>
        <begin position="5"/>
        <end position="62"/>
    </location>
</feature>
<dbReference type="Proteomes" id="UP000515240">
    <property type="component" value="Chromosome"/>
</dbReference>
<evidence type="ECO:0000256" key="4">
    <source>
        <dbReference type="ARBA" id="ARBA00023163"/>
    </source>
</evidence>
<dbReference type="Pfam" id="PF00126">
    <property type="entry name" value="HTH_1"/>
    <property type="match status" value="1"/>
</dbReference>
<proteinExistence type="inferred from homology"/>
<name>A0A7G5ED62_9BURK</name>
<dbReference type="GO" id="GO:0043565">
    <property type="term" value="F:sequence-specific DNA binding"/>
    <property type="evidence" value="ECO:0007669"/>
    <property type="project" value="TreeGrafter"/>
</dbReference>
<accession>A0A7G5ED62</accession>
<keyword evidence="3" id="KW-0238">DNA-binding</keyword>
<comment type="similarity">
    <text evidence="1">Belongs to the LysR transcriptional regulatory family.</text>
</comment>
<organism evidence="6 7">
    <name type="scientific">Comamonas piscis</name>
    <dbReference type="NCBI Taxonomy" id="1562974"/>
    <lineage>
        <taxon>Bacteria</taxon>
        <taxon>Pseudomonadati</taxon>
        <taxon>Pseudomonadota</taxon>
        <taxon>Betaproteobacteria</taxon>
        <taxon>Burkholderiales</taxon>
        <taxon>Comamonadaceae</taxon>
        <taxon>Comamonas</taxon>
    </lineage>
</organism>
<dbReference type="PANTHER" id="PTHR30427:SF1">
    <property type="entry name" value="TRANSCRIPTIONAL ACTIVATOR PROTEIN LYSR"/>
    <property type="match status" value="1"/>
</dbReference>
<dbReference type="InterPro" id="IPR036390">
    <property type="entry name" value="WH_DNA-bd_sf"/>
</dbReference>
<dbReference type="GO" id="GO:0010628">
    <property type="term" value="P:positive regulation of gene expression"/>
    <property type="evidence" value="ECO:0007669"/>
    <property type="project" value="TreeGrafter"/>
</dbReference>
<keyword evidence="7" id="KW-1185">Reference proteome</keyword>
<dbReference type="InterPro" id="IPR000847">
    <property type="entry name" value="LysR_HTH_N"/>
</dbReference>